<reference evidence="3" key="1">
    <citation type="submission" date="2016-10" db="EMBL/GenBank/DDBJ databases">
        <authorList>
            <person name="Varghese N."/>
            <person name="Submissions S."/>
        </authorList>
    </citation>
    <scope>NUCLEOTIDE SEQUENCE [LARGE SCALE GENOMIC DNA]</scope>
    <source>
        <strain evidence="3">CGMCC 1.2747</strain>
    </source>
</reference>
<name>A0A1G8D5R4_9FLAO</name>
<keyword evidence="1" id="KW-0812">Transmembrane</keyword>
<feature type="transmembrane region" description="Helical" evidence="1">
    <location>
        <begin position="161"/>
        <end position="184"/>
    </location>
</feature>
<feature type="transmembrane region" description="Helical" evidence="1">
    <location>
        <begin position="137"/>
        <end position="155"/>
    </location>
</feature>
<evidence type="ECO:0000313" key="2">
    <source>
        <dbReference type="EMBL" id="SDH53138.1"/>
    </source>
</evidence>
<sequence length="260" mass="28966">MMNTTQNRIERIKNNGYELDFGIVFNHAFENYKKIALYGGLVIFVFFFLLSIVAFGVIIAIFGSAATLEFLKPENLRPEVLSLSTLIIISAVSVLIGSSLSPFTAGLIKMAYCAERDEEFHVSTMFEFFKAPYFKELFIATLLVSIVSSILSVIIDFAQIPILGFVNTLTVSLFTILMIPLIIFGKLKDVEAIQTSLMIVSKQPLILLGLIVVGTFAIMVGLIGCCIGIFFTFPFIYSLYYVIYSEIIGFETEIDQEATL</sequence>
<dbReference type="STRING" id="178355.SAMN04488062_10934"/>
<evidence type="ECO:0000256" key="1">
    <source>
        <dbReference type="SAM" id="Phobius"/>
    </source>
</evidence>
<organism evidence="2 3">
    <name type="scientific">Flavobacterium omnivorum</name>
    <dbReference type="NCBI Taxonomy" id="178355"/>
    <lineage>
        <taxon>Bacteria</taxon>
        <taxon>Pseudomonadati</taxon>
        <taxon>Bacteroidota</taxon>
        <taxon>Flavobacteriia</taxon>
        <taxon>Flavobacteriales</taxon>
        <taxon>Flavobacteriaceae</taxon>
        <taxon>Flavobacterium</taxon>
    </lineage>
</organism>
<feature type="transmembrane region" description="Helical" evidence="1">
    <location>
        <begin position="35"/>
        <end position="68"/>
    </location>
</feature>
<protein>
    <submittedName>
        <fullName evidence="2">Uncharacterized protein</fullName>
    </submittedName>
</protein>
<keyword evidence="1" id="KW-0472">Membrane</keyword>
<gene>
    <name evidence="2" type="ORF">SAMN04488062_10934</name>
</gene>
<keyword evidence="1" id="KW-1133">Transmembrane helix</keyword>
<evidence type="ECO:0000313" key="3">
    <source>
        <dbReference type="Proteomes" id="UP000199274"/>
    </source>
</evidence>
<dbReference type="EMBL" id="FNDB01000009">
    <property type="protein sequence ID" value="SDH53138.1"/>
    <property type="molecule type" value="Genomic_DNA"/>
</dbReference>
<feature type="transmembrane region" description="Helical" evidence="1">
    <location>
        <begin position="80"/>
        <end position="100"/>
    </location>
</feature>
<dbReference type="RefSeq" id="WP_245705087.1">
    <property type="nucleotide sequence ID" value="NZ_FNDB01000009.1"/>
</dbReference>
<keyword evidence="3" id="KW-1185">Reference proteome</keyword>
<feature type="transmembrane region" description="Helical" evidence="1">
    <location>
        <begin position="205"/>
        <end position="231"/>
    </location>
</feature>
<proteinExistence type="predicted"/>
<dbReference type="AlphaFoldDB" id="A0A1G8D5R4"/>
<accession>A0A1G8D5R4</accession>
<dbReference type="Proteomes" id="UP000199274">
    <property type="component" value="Unassembled WGS sequence"/>
</dbReference>